<evidence type="ECO:0000313" key="3">
    <source>
        <dbReference type="Proteomes" id="UP000638648"/>
    </source>
</evidence>
<dbReference type="SUPFAM" id="SSF52218">
    <property type="entry name" value="Flavoproteins"/>
    <property type="match status" value="1"/>
</dbReference>
<gene>
    <name evidence="2" type="ORF">HEB94_006549</name>
</gene>
<reference evidence="2" key="1">
    <citation type="submission" date="2020-10" db="EMBL/GenBank/DDBJ databases">
        <title>Sequencing the genomes of 1000 actinobacteria strains.</title>
        <authorList>
            <person name="Klenk H.-P."/>
        </authorList>
    </citation>
    <scope>NUCLEOTIDE SEQUENCE</scope>
    <source>
        <strain evidence="2">DSM 45354</strain>
    </source>
</reference>
<dbReference type="InterPro" id="IPR050712">
    <property type="entry name" value="NAD(P)H-dep_reductase"/>
</dbReference>
<evidence type="ECO:0000313" key="2">
    <source>
        <dbReference type="EMBL" id="MBE1609701.1"/>
    </source>
</evidence>
<proteinExistence type="predicted"/>
<dbReference type="Proteomes" id="UP000638648">
    <property type="component" value="Unassembled WGS sequence"/>
</dbReference>
<dbReference type="GO" id="GO:0010181">
    <property type="term" value="F:FMN binding"/>
    <property type="evidence" value="ECO:0007669"/>
    <property type="project" value="TreeGrafter"/>
</dbReference>
<evidence type="ECO:0000259" key="1">
    <source>
        <dbReference type="Pfam" id="PF03358"/>
    </source>
</evidence>
<dbReference type="InterPro" id="IPR005025">
    <property type="entry name" value="FMN_Rdtase-like_dom"/>
</dbReference>
<organism evidence="2 3">
    <name type="scientific">Actinopolymorpha pittospori</name>
    <dbReference type="NCBI Taxonomy" id="648752"/>
    <lineage>
        <taxon>Bacteria</taxon>
        <taxon>Bacillati</taxon>
        <taxon>Actinomycetota</taxon>
        <taxon>Actinomycetes</taxon>
        <taxon>Propionibacteriales</taxon>
        <taxon>Actinopolymorphaceae</taxon>
        <taxon>Actinopolymorpha</taxon>
    </lineage>
</organism>
<dbReference type="GO" id="GO:0016491">
    <property type="term" value="F:oxidoreductase activity"/>
    <property type="evidence" value="ECO:0007669"/>
    <property type="project" value="InterPro"/>
</dbReference>
<comment type="caution">
    <text evidence="2">The sequence shown here is derived from an EMBL/GenBank/DDBJ whole genome shotgun (WGS) entry which is preliminary data.</text>
</comment>
<dbReference type="EMBL" id="JADBEM010000001">
    <property type="protein sequence ID" value="MBE1609701.1"/>
    <property type="molecule type" value="Genomic_DNA"/>
</dbReference>
<dbReference type="PANTHER" id="PTHR30543">
    <property type="entry name" value="CHROMATE REDUCTASE"/>
    <property type="match status" value="1"/>
</dbReference>
<dbReference type="PANTHER" id="PTHR30543:SF21">
    <property type="entry name" value="NAD(P)H-DEPENDENT FMN REDUCTASE LOT6"/>
    <property type="match status" value="1"/>
</dbReference>
<sequence length="195" mass="21952">MPQILIINSTTREGRFSEKAAAWVVDQLKGRSDFTVDLLDLREHPLPFFDQPMSPMYTLRDYPSEKIAKFGRRVDAADGFLILTAEYNHGYTAVLKNAMDHTLVEWRRKPVAFVGWGNVGGARAIEQLREVAVEFEMAPLRHAVHILPDILVPAIQAPEPFDDSIFAPLEPKLKVLADDLAWWTKALADARATAD</sequence>
<dbReference type="AlphaFoldDB" id="A0A927MZY5"/>
<feature type="domain" description="NADPH-dependent FMN reductase-like" evidence="1">
    <location>
        <begin position="3"/>
        <end position="144"/>
    </location>
</feature>
<dbReference type="InterPro" id="IPR029039">
    <property type="entry name" value="Flavoprotein-like_sf"/>
</dbReference>
<keyword evidence="3" id="KW-1185">Reference proteome</keyword>
<name>A0A927MZY5_9ACTN</name>
<dbReference type="RefSeq" id="WP_192753235.1">
    <property type="nucleotide sequence ID" value="NZ_BAABJL010000163.1"/>
</dbReference>
<dbReference type="Pfam" id="PF03358">
    <property type="entry name" value="FMN_red"/>
    <property type="match status" value="1"/>
</dbReference>
<dbReference type="Gene3D" id="3.40.50.360">
    <property type="match status" value="1"/>
</dbReference>
<protein>
    <submittedName>
        <fullName evidence="2">NAD(P)H-dependent FMN reductase</fullName>
    </submittedName>
</protein>
<dbReference type="GO" id="GO:0005829">
    <property type="term" value="C:cytosol"/>
    <property type="evidence" value="ECO:0007669"/>
    <property type="project" value="TreeGrafter"/>
</dbReference>
<accession>A0A927MZY5</accession>